<accession>A0A967EWN1</accession>
<comment type="caution">
    <text evidence="1">The sequence shown here is derived from an EMBL/GenBank/DDBJ whole genome shotgun (WGS) entry which is preliminary data.</text>
</comment>
<evidence type="ECO:0000313" key="1">
    <source>
        <dbReference type="EMBL" id="NIA67503.1"/>
    </source>
</evidence>
<keyword evidence="2" id="KW-1185">Reference proteome</keyword>
<gene>
    <name evidence="1" type="ORF">HBA54_02755</name>
</gene>
<reference evidence="1" key="1">
    <citation type="submission" date="2020-03" db="EMBL/GenBank/DDBJ databases">
        <title>Genome of Pelagibius litoralis DSM 21314T.</title>
        <authorList>
            <person name="Wang G."/>
        </authorList>
    </citation>
    <scope>NUCLEOTIDE SEQUENCE</scope>
    <source>
        <strain evidence="1">DSM 21314</strain>
    </source>
</reference>
<dbReference type="EMBL" id="JAAQPH010000002">
    <property type="protein sequence ID" value="NIA67503.1"/>
    <property type="molecule type" value="Genomic_DNA"/>
</dbReference>
<evidence type="ECO:0000313" key="2">
    <source>
        <dbReference type="Proteomes" id="UP000761264"/>
    </source>
</evidence>
<proteinExistence type="predicted"/>
<dbReference type="RefSeq" id="WP_167221135.1">
    <property type="nucleotide sequence ID" value="NZ_JAAQPH010000002.1"/>
</dbReference>
<dbReference type="Proteomes" id="UP000761264">
    <property type="component" value="Unassembled WGS sequence"/>
</dbReference>
<name>A0A967EWN1_9PROT</name>
<organism evidence="1 2">
    <name type="scientific">Pelagibius litoralis</name>
    <dbReference type="NCBI Taxonomy" id="374515"/>
    <lineage>
        <taxon>Bacteria</taxon>
        <taxon>Pseudomonadati</taxon>
        <taxon>Pseudomonadota</taxon>
        <taxon>Alphaproteobacteria</taxon>
        <taxon>Rhodospirillales</taxon>
        <taxon>Rhodovibrionaceae</taxon>
        <taxon>Pelagibius</taxon>
    </lineage>
</organism>
<protein>
    <submittedName>
        <fullName evidence="1">Uncharacterized protein</fullName>
    </submittedName>
</protein>
<dbReference type="AlphaFoldDB" id="A0A967EWN1"/>
<sequence length="122" mass="14038">MMAASKKVLDLEDYRQEGDTAVAEAAKAADWWQQEWLKFPTVSLDDSETWRYWDVPADSGVYQDDWPLGERLARETIAQMRSFPEGSTVLRKILRDMDPETTVAQGFLTGLEDCLCYPERNL</sequence>